<gene>
    <name evidence="17" type="ORF">ZOSMA_112G00600</name>
</gene>
<keyword evidence="8" id="KW-0904">Protein phosphatase</keyword>
<dbReference type="InterPro" id="IPR004843">
    <property type="entry name" value="Calcineurin-like_PHP"/>
</dbReference>
<dbReference type="GO" id="GO:0004722">
    <property type="term" value="F:protein serine/threonine phosphatase activity"/>
    <property type="evidence" value="ECO:0007669"/>
    <property type="project" value="UniProtKB-EC"/>
</dbReference>
<accession>A0A0K9Q3A7</accession>
<comment type="catalytic activity">
    <reaction evidence="11">
        <text>O-phospho-L-seryl-[protein] + H2O = L-seryl-[protein] + phosphate</text>
        <dbReference type="Rhea" id="RHEA:20629"/>
        <dbReference type="Rhea" id="RHEA-COMP:9863"/>
        <dbReference type="Rhea" id="RHEA-COMP:11604"/>
        <dbReference type="ChEBI" id="CHEBI:15377"/>
        <dbReference type="ChEBI" id="CHEBI:29999"/>
        <dbReference type="ChEBI" id="CHEBI:43474"/>
        <dbReference type="ChEBI" id="CHEBI:83421"/>
        <dbReference type="EC" id="3.1.3.16"/>
    </reaction>
</comment>
<keyword evidence="4" id="KW-0880">Kelch repeat</keyword>
<keyword evidence="7 13" id="KW-0378">Hydrolase</keyword>
<feature type="domain" description="Serine/threonine specific protein phosphatases" evidence="16">
    <location>
        <begin position="377"/>
        <end position="382"/>
    </location>
</feature>
<dbReference type="EC" id="3.1.3.16" evidence="13"/>
<evidence type="ECO:0000256" key="9">
    <source>
        <dbReference type="ARBA" id="ARBA00023211"/>
    </source>
</evidence>
<evidence type="ECO:0000256" key="10">
    <source>
        <dbReference type="ARBA" id="ARBA00023242"/>
    </source>
</evidence>
<evidence type="ECO:0000256" key="7">
    <source>
        <dbReference type="ARBA" id="ARBA00022801"/>
    </source>
</evidence>
<dbReference type="STRING" id="29655.A0A0K9Q3A7"/>
<organism evidence="17 18">
    <name type="scientific">Zostera marina</name>
    <name type="common">Eelgrass</name>
    <dbReference type="NCBI Taxonomy" id="29655"/>
    <lineage>
        <taxon>Eukaryota</taxon>
        <taxon>Viridiplantae</taxon>
        <taxon>Streptophyta</taxon>
        <taxon>Embryophyta</taxon>
        <taxon>Tracheophyta</taxon>
        <taxon>Spermatophyta</taxon>
        <taxon>Magnoliopsida</taxon>
        <taxon>Liliopsida</taxon>
        <taxon>Zosteraceae</taxon>
        <taxon>Zostera</taxon>
    </lineage>
</organism>
<dbReference type="PRINTS" id="PR00114">
    <property type="entry name" value="STPHPHTASE"/>
</dbReference>
<dbReference type="SMART" id="SM00156">
    <property type="entry name" value="PP2Ac"/>
    <property type="match status" value="1"/>
</dbReference>
<evidence type="ECO:0000256" key="2">
    <source>
        <dbReference type="ARBA" id="ARBA00004123"/>
    </source>
</evidence>
<dbReference type="Gene3D" id="3.60.21.10">
    <property type="match status" value="1"/>
</dbReference>
<comment type="catalytic activity">
    <reaction evidence="12 13">
        <text>O-phospho-L-threonyl-[protein] + H2O = L-threonyl-[protein] + phosphate</text>
        <dbReference type="Rhea" id="RHEA:47004"/>
        <dbReference type="Rhea" id="RHEA-COMP:11060"/>
        <dbReference type="Rhea" id="RHEA-COMP:11605"/>
        <dbReference type="ChEBI" id="CHEBI:15377"/>
        <dbReference type="ChEBI" id="CHEBI:30013"/>
        <dbReference type="ChEBI" id="CHEBI:43474"/>
        <dbReference type="ChEBI" id="CHEBI:61977"/>
        <dbReference type="EC" id="3.1.3.16"/>
    </reaction>
</comment>
<keyword evidence="10" id="KW-0539">Nucleus</keyword>
<dbReference type="GO" id="GO:0046872">
    <property type="term" value="F:metal ion binding"/>
    <property type="evidence" value="ECO:0007669"/>
    <property type="project" value="UniProtKB-KW"/>
</dbReference>
<dbReference type="InterPro" id="IPR006186">
    <property type="entry name" value="Ser/Thr-sp_prot-phosphatase"/>
</dbReference>
<feature type="region of interest" description="Disordered" evidence="14">
    <location>
        <begin position="156"/>
        <end position="180"/>
    </location>
</feature>
<feature type="region of interest" description="Disordered" evidence="14">
    <location>
        <begin position="586"/>
        <end position="610"/>
    </location>
</feature>
<dbReference type="GO" id="GO:0005634">
    <property type="term" value="C:nucleus"/>
    <property type="evidence" value="ECO:0007669"/>
    <property type="project" value="UniProtKB-SubCell"/>
</dbReference>
<dbReference type="OrthoDB" id="309851at2759"/>
<sequence length="610" mass="67034">MFYISFHSALLPKLFWLLLSNFNGNPFFCVAGVLLDDLLCAEDLAAAETTTAASHAAAAAAIANVQVGKSVGRYAFNDERSRQVVSDSVSDGSIMLGSPVAPPLNGDVYTDISTENAMLQVPRKMNKGVEYLVEASAAEAEAINATLAAARAKKINGEMDEQTDRDRGAEATPSGKQMSAMTKMNDSTSFINLPSMGGVRLHHRAVVVAAETGGGMVRQLSIDQFENEGRRVSYGTPENATAARKLLDRQSSINSIPKKVIVQLLKPRGWKPPVNRQFFLDCNEIADLCDNVERIFTSEPSVLKIKAPVKIFGDLHGQFGDLMRIFDEYGSPSVAGDISYIDYLFLGDYVDRGQHSLETICLLLALKAEYPHNVHLIRGNHEAADINALFGFRIECIERMGERDGIWAWHRINRLFNWLPLAALIEKKIICMHGGIGRSINHLEQIENLQRPITMEAGSVVLMDLLWSDPTENDSVEGLRPNARGPGLVTFGPDRVMEFCDNNGLQLIVRAHECVMDGFERFAQGHLITLFSATNYCGTANNAGAILVLGRDLVVVPKLIHPIPPPLNSSEDSSEHHMEDTWMQDINAARPPTPPRGRPQAANDRGHAWI</sequence>
<dbReference type="InterPro" id="IPR029052">
    <property type="entry name" value="Metallo-depent_PP-like"/>
</dbReference>
<reference evidence="18" key="1">
    <citation type="journal article" date="2016" name="Nature">
        <title>The genome of the seagrass Zostera marina reveals angiosperm adaptation to the sea.</title>
        <authorList>
            <person name="Olsen J.L."/>
            <person name="Rouze P."/>
            <person name="Verhelst B."/>
            <person name="Lin Y.-C."/>
            <person name="Bayer T."/>
            <person name="Collen J."/>
            <person name="Dattolo E."/>
            <person name="De Paoli E."/>
            <person name="Dittami S."/>
            <person name="Maumus F."/>
            <person name="Michel G."/>
            <person name="Kersting A."/>
            <person name="Lauritano C."/>
            <person name="Lohaus R."/>
            <person name="Toepel M."/>
            <person name="Tonon T."/>
            <person name="Vanneste K."/>
            <person name="Amirebrahimi M."/>
            <person name="Brakel J."/>
            <person name="Bostroem C."/>
            <person name="Chovatia M."/>
            <person name="Grimwood J."/>
            <person name="Jenkins J.W."/>
            <person name="Jueterbock A."/>
            <person name="Mraz A."/>
            <person name="Stam W.T."/>
            <person name="Tice H."/>
            <person name="Bornberg-Bauer E."/>
            <person name="Green P.J."/>
            <person name="Pearson G.A."/>
            <person name="Procaccini G."/>
            <person name="Duarte C.M."/>
            <person name="Schmutz J."/>
            <person name="Reusch T.B.H."/>
            <person name="Van de Peer Y."/>
        </authorList>
    </citation>
    <scope>NUCLEOTIDE SEQUENCE [LARGE SCALE GENOMIC DNA]</scope>
    <source>
        <strain evidence="18">cv. Finnish</strain>
    </source>
</reference>
<feature type="chain" id="PRO_5005528123" description="Serine/threonine-protein phosphatase" evidence="15">
    <location>
        <begin position="25"/>
        <end position="610"/>
    </location>
</feature>
<dbReference type="SUPFAM" id="SSF56300">
    <property type="entry name" value="Metallo-dependent phosphatases"/>
    <property type="match status" value="1"/>
</dbReference>
<evidence type="ECO:0000313" key="17">
    <source>
        <dbReference type="EMBL" id="KMZ75644.1"/>
    </source>
</evidence>
<proteinExistence type="inferred from homology"/>
<dbReference type="CDD" id="cd07419">
    <property type="entry name" value="MPP_Bsu1_C"/>
    <property type="match status" value="1"/>
</dbReference>
<name>A0A0K9Q3A7_ZOSMR</name>
<comment type="cofactor">
    <cofactor evidence="1">
        <name>Mn(2+)</name>
        <dbReference type="ChEBI" id="CHEBI:29035"/>
    </cofactor>
</comment>
<keyword evidence="9" id="KW-0464">Manganese</keyword>
<comment type="subcellular location">
    <subcellularLocation>
        <location evidence="2">Nucleus</location>
    </subcellularLocation>
</comment>
<protein>
    <recommendedName>
        <fullName evidence="13">Serine/threonine-protein phosphatase</fullName>
        <ecNumber evidence="13">3.1.3.16</ecNumber>
    </recommendedName>
</protein>
<comment type="caution">
    <text evidence="17">The sequence shown here is derived from an EMBL/GenBank/DDBJ whole genome shotgun (WGS) entry which is preliminary data.</text>
</comment>
<evidence type="ECO:0000259" key="16">
    <source>
        <dbReference type="PROSITE" id="PS00125"/>
    </source>
</evidence>
<dbReference type="InterPro" id="IPR041758">
    <property type="entry name" value="MPP_BSL_C"/>
</dbReference>
<evidence type="ECO:0000256" key="12">
    <source>
        <dbReference type="ARBA" id="ARBA00048336"/>
    </source>
</evidence>
<keyword evidence="18" id="KW-1185">Reference proteome</keyword>
<evidence type="ECO:0000256" key="8">
    <source>
        <dbReference type="ARBA" id="ARBA00022912"/>
    </source>
</evidence>
<evidence type="ECO:0000256" key="5">
    <source>
        <dbReference type="ARBA" id="ARBA00022723"/>
    </source>
</evidence>
<dbReference type="Proteomes" id="UP000036987">
    <property type="component" value="Unassembled WGS sequence"/>
</dbReference>
<dbReference type="FunFam" id="3.60.21.10:FF:000008">
    <property type="entry name" value="Serine/threonine-protein phosphatase"/>
    <property type="match status" value="1"/>
</dbReference>
<evidence type="ECO:0000256" key="1">
    <source>
        <dbReference type="ARBA" id="ARBA00001936"/>
    </source>
</evidence>
<evidence type="ECO:0000256" key="3">
    <source>
        <dbReference type="ARBA" id="ARBA00005671"/>
    </source>
</evidence>
<dbReference type="PANTHER" id="PTHR46422">
    <property type="entry name" value="SERINE/THREONINE-PROTEIN PHOSPHATASE BSL3"/>
    <property type="match status" value="1"/>
</dbReference>
<evidence type="ECO:0000256" key="15">
    <source>
        <dbReference type="SAM" id="SignalP"/>
    </source>
</evidence>
<keyword evidence="6" id="KW-0677">Repeat</keyword>
<dbReference type="Pfam" id="PF00149">
    <property type="entry name" value="Metallophos"/>
    <property type="match status" value="1"/>
</dbReference>
<evidence type="ECO:0000313" key="18">
    <source>
        <dbReference type="Proteomes" id="UP000036987"/>
    </source>
</evidence>
<evidence type="ECO:0000256" key="13">
    <source>
        <dbReference type="RuleBase" id="RU004273"/>
    </source>
</evidence>
<dbReference type="OMA" id="MRIFDEY"/>
<dbReference type="EMBL" id="LFYR01000145">
    <property type="protein sequence ID" value="KMZ75644.1"/>
    <property type="molecule type" value="Genomic_DNA"/>
</dbReference>
<dbReference type="GO" id="GO:0005886">
    <property type="term" value="C:plasma membrane"/>
    <property type="evidence" value="ECO:0007669"/>
    <property type="project" value="UniProtKB-ARBA"/>
</dbReference>
<dbReference type="PANTHER" id="PTHR46422:SF4">
    <property type="entry name" value="SERINE_THREONINE-PROTEIN PHOSPHATASE BSL3"/>
    <property type="match status" value="1"/>
</dbReference>
<feature type="signal peptide" evidence="15">
    <location>
        <begin position="1"/>
        <end position="24"/>
    </location>
</feature>
<dbReference type="PROSITE" id="PS00125">
    <property type="entry name" value="SER_THR_PHOSPHATASE"/>
    <property type="match status" value="1"/>
</dbReference>
<keyword evidence="5" id="KW-0479">Metal-binding</keyword>
<keyword evidence="15" id="KW-0732">Signal</keyword>
<evidence type="ECO:0000256" key="4">
    <source>
        <dbReference type="ARBA" id="ARBA00022441"/>
    </source>
</evidence>
<evidence type="ECO:0000256" key="14">
    <source>
        <dbReference type="SAM" id="MobiDB-lite"/>
    </source>
</evidence>
<evidence type="ECO:0000256" key="11">
    <source>
        <dbReference type="ARBA" id="ARBA00047761"/>
    </source>
</evidence>
<comment type="similarity">
    <text evidence="3">Belongs to the PPP phosphatase family. BSU subfamily.</text>
</comment>
<dbReference type="AlphaFoldDB" id="A0A0K9Q3A7"/>
<evidence type="ECO:0000256" key="6">
    <source>
        <dbReference type="ARBA" id="ARBA00022737"/>
    </source>
</evidence>